<evidence type="ECO:0000313" key="3">
    <source>
        <dbReference type="Proteomes" id="UP000500767"/>
    </source>
</evidence>
<sequence>MILVANAAALAALWPRGEDQLVIYSMMGPARALTAAFTARTGIPVTYINLEGGPMQARLYAEGDHPRWTVAWFTGEAPMAALDATGLLARHAPDDPEWPDAPFTDLARSLLPADRAWLPTRIGLGAAFVAAAGSPAPGRSWQDAFLHARAPGLLSPVSSGGAYPVLATILAVATGSGRSLLLGSRSRLRIFPSSSLLFEALRSGDVSFAILPSETAFNLRRRDRRLSVTLPVPNTVLPDVIGVSPHASPTDRKLAAQFIRFVLSAPGQALLGRDTAAALGWPPVTNAVPDTTLPTLPVDLVHLPAGLWGARQDEEIGWFEREVAR</sequence>
<name>A0A6M8HME5_9PROT</name>
<dbReference type="RefSeq" id="WP_171834565.1">
    <property type="nucleotide sequence ID" value="NZ_CP053708.1"/>
</dbReference>
<dbReference type="Pfam" id="PF13531">
    <property type="entry name" value="SBP_bac_11"/>
    <property type="match status" value="1"/>
</dbReference>
<dbReference type="Gene3D" id="3.40.190.10">
    <property type="entry name" value="Periplasmic binding protein-like II"/>
    <property type="match status" value="3"/>
</dbReference>
<evidence type="ECO:0000256" key="1">
    <source>
        <dbReference type="ARBA" id="ARBA00022729"/>
    </source>
</evidence>
<dbReference type="KEGG" id="lck:HN018_05510"/>
<reference evidence="2 3" key="1">
    <citation type="journal article" date="2014" name="World J. Microbiol. Biotechnol.">
        <title>Biodiversity and physiological characteristics of Antarctic and Arctic lichens-associated bacteria.</title>
        <authorList>
            <person name="Lee Y.M."/>
            <person name="Kim E.H."/>
            <person name="Lee H.K."/>
            <person name="Hong S.G."/>
        </authorList>
    </citation>
    <scope>NUCLEOTIDE SEQUENCE [LARGE SCALE GENOMIC DNA]</scope>
    <source>
        <strain evidence="2 3">PAMC 26569</strain>
    </source>
</reference>
<protein>
    <submittedName>
        <fullName evidence="2">Solute-binding protein</fullName>
    </submittedName>
</protein>
<evidence type="ECO:0000313" key="2">
    <source>
        <dbReference type="EMBL" id="QKE89573.1"/>
    </source>
</evidence>
<proteinExistence type="predicted"/>
<keyword evidence="3" id="KW-1185">Reference proteome</keyword>
<dbReference type="AlphaFoldDB" id="A0A6M8HME5"/>
<dbReference type="EMBL" id="CP053708">
    <property type="protein sequence ID" value="QKE89573.1"/>
    <property type="molecule type" value="Genomic_DNA"/>
</dbReference>
<dbReference type="SUPFAM" id="SSF53850">
    <property type="entry name" value="Periplasmic binding protein-like II"/>
    <property type="match status" value="1"/>
</dbReference>
<organism evidence="2 3">
    <name type="scientific">Lichenicola cladoniae</name>
    <dbReference type="NCBI Taxonomy" id="1484109"/>
    <lineage>
        <taxon>Bacteria</taxon>
        <taxon>Pseudomonadati</taxon>
        <taxon>Pseudomonadota</taxon>
        <taxon>Alphaproteobacteria</taxon>
        <taxon>Acetobacterales</taxon>
        <taxon>Acetobacteraceae</taxon>
        <taxon>Lichenicola</taxon>
    </lineage>
</organism>
<gene>
    <name evidence="2" type="ORF">HN018_05510</name>
</gene>
<dbReference type="Proteomes" id="UP000500767">
    <property type="component" value="Chromosome"/>
</dbReference>
<dbReference type="PANTHER" id="PTHR30006">
    <property type="entry name" value="THIAMINE-BINDING PERIPLASMIC PROTEIN-RELATED"/>
    <property type="match status" value="1"/>
</dbReference>
<accession>A0A6M8HME5</accession>
<keyword evidence="1" id="KW-0732">Signal</keyword>